<dbReference type="EMBL" id="JAFKGL010000019">
    <property type="protein sequence ID" value="MBN9413240.1"/>
    <property type="molecule type" value="Genomic_DNA"/>
</dbReference>
<dbReference type="PANTHER" id="PTHR30399:SF1">
    <property type="entry name" value="UTP PYROPHOSPHATASE"/>
    <property type="match status" value="1"/>
</dbReference>
<evidence type="ECO:0000259" key="1">
    <source>
        <dbReference type="Pfam" id="PF01863"/>
    </source>
</evidence>
<dbReference type="InterPro" id="IPR002725">
    <property type="entry name" value="YgjP-like_metallopeptidase"/>
</dbReference>
<protein>
    <submittedName>
        <fullName evidence="2">M48 family metallopeptidase</fullName>
    </submittedName>
</protein>
<feature type="domain" description="YgjP-like metallopeptidase" evidence="1">
    <location>
        <begin position="45"/>
        <end position="233"/>
    </location>
</feature>
<dbReference type="Gene3D" id="3.30.2010.10">
    <property type="entry name" value="Metalloproteases ('zincins'), catalytic domain"/>
    <property type="match status" value="1"/>
</dbReference>
<dbReference type="Proteomes" id="UP000664414">
    <property type="component" value="Unassembled WGS sequence"/>
</dbReference>
<comment type="caution">
    <text evidence="2">The sequence shown here is derived from an EMBL/GenBank/DDBJ whole genome shotgun (WGS) entry which is preliminary data.</text>
</comment>
<dbReference type="CDD" id="cd07344">
    <property type="entry name" value="M48_yhfN_like"/>
    <property type="match status" value="1"/>
</dbReference>
<name>A0A8J7PJB6_9PROT</name>
<dbReference type="InterPro" id="IPR053136">
    <property type="entry name" value="UTP_pyrophosphatase-like"/>
</dbReference>
<organism evidence="2 3">
    <name type="scientific">Candidatus Paracaedimonas acanthamoebae</name>
    <dbReference type="NCBI Taxonomy" id="244581"/>
    <lineage>
        <taxon>Bacteria</taxon>
        <taxon>Pseudomonadati</taxon>
        <taxon>Pseudomonadota</taxon>
        <taxon>Alphaproteobacteria</taxon>
        <taxon>Holosporales</taxon>
        <taxon>Caedimonadaceae</taxon>
        <taxon>Candidatus Paracaedimonas</taxon>
    </lineage>
</organism>
<evidence type="ECO:0000313" key="3">
    <source>
        <dbReference type="Proteomes" id="UP000664414"/>
    </source>
</evidence>
<dbReference type="AlphaFoldDB" id="A0A8J7PJB6"/>
<gene>
    <name evidence="2" type="ORF">J0H12_04880</name>
</gene>
<evidence type="ECO:0000313" key="2">
    <source>
        <dbReference type="EMBL" id="MBN9413240.1"/>
    </source>
</evidence>
<dbReference type="Pfam" id="PF01863">
    <property type="entry name" value="YgjP-like"/>
    <property type="match status" value="1"/>
</dbReference>
<accession>A0A8J7PJB6</accession>
<proteinExistence type="predicted"/>
<reference evidence="2" key="1">
    <citation type="submission" date="2021-02" db="EMBL/GenBank/DDBJ databases">
        <title>Thiocyanate and organic carbon inputs drive convergent selection for specific autotrophic Afipia and Thiobacillus strains within complex microbiomes.</title>
        <authorList>
            <person name="Huddy R.J."/>
            <person name="Sachdeva R."/>
            <person name="Kadzinga F."/>
            <person name="Kantor R.S."/>
            <person name="Harrison S.T.L."/>
            <person name="Banfield J.F."/>
        </authorList>
    </citation>
    <scope>NUCLEOTIDE SEQUENCE</scope>
    <source>
        <strain evidence="2">SCN18_10_11_15_R4_P_38_20</strain>
    </source>
</reference>
<sequence length="244" mass="28950">MVFMWPSLQSTPDKFTFRLTHQVVKICVMPLARVRKATLRYDLQNQEFKIRVPLHYEKAAVEGFLREAQKWMEKQILQAPQLIPIYKCRKVFIMGNEVELKYHASRRTSFLMTDDKLHIMGPIPNFGPALEKWFKQMILEYFQVKSNHYSILLGVKVKKVGIRETRSRWGSCSAHGSLSYNWRLIFAPKEVIDYVIAHEVAHLQEMNHSIKFWRLVAQLHPKSQEARHWLKKNGSELFKLQFHE</sequence>
<dbReference type="PANTHER" id="PTHR30399">
    <property type="entry name" value="UNCHARACTERIZED PROTEIN YGJP"/>
    <property type="match status" value="1"/>
</dbReference>